<keyword evidence="1" id="KW-0812">Transmembrane</keyword>
<reference evidence="3 4" key="2">
    <citation type="journal article" date="2012" name="Stand. Genomic Sci.">
        <title>Complete Genome Sequence of Clostridium clariflavum DSM 19732.</title>
        <authorList>
            <person name="Izquierdo J.A."/>
            <person name="Goodwin L."/>
            <person name="Davenport K.W."/>
            <person name="Teshima H."/>
            <person name="Bruce D."/>
            <person name="Detter C."/>
            <person name="Tapia R."/>
            <person name="Han S."/>
            <person name="Land M."/>
            <person name="Hauser L."/>
            <person name="Jeffries C.D."/>
            <person name="Han J."/>
            <person name="Pitluck S."/>
            <person name="Nolan M."/>
            <person name="Chen A."/>
            <person name="Huntemann M."/>
            <person name="Mavromatis K."/>
            <person name="Mikhailova N."/>
            <person name="Liolios K."/>
            <person name="Woyke T."/>
            <person name="Lynd L.R."/>
        </authorList>
    </citation>
    <scope>NUCLEOTIDE SEQUENCE [LARGE SCALE GENOMIC DNA]</scope>
    <source>
        <strain evidence="4">DSM 19732 / NBRC 101661 / EBR45</strain>
    </source>
</reference>
<sequence length="249" mass="28546">MVRKWKTVKEDTDLLIEIAYKTKYSNIKCPPKEEVWSNIKNNLNIKQKRVVRIKSLTAAAFFLIFATFFFLSEPTSVGAFANKIIKNIINITEDTFSILKKVNIEDGLDVTSNDFDDPRLAETQSIVNFDLTVPKYMPKGYVLESIKVLNNNKDQEVVSLSYANEKGGSEKDLIQIEQQSNPDGASISLNVLRENNSDIKKINTDTMEYVLIFYENGFCKFMWDTDNISYAIFGKINEDEMIKIAESMR</sequence>
<evidence type="ECO:0000313" key="4">
    <source>
        <dbReference type="Proteomes" id="UP000005435"/>
    </source>
</evidence>
<dbReference type="KEGG" id="ccl:Clocl_4064"/>
<feature type="domain" description="DUF4367" evidence="2">
    <location>
        <begin position="133"/>
        <end position="248"/>
    </location>
</feature>
<dbReference type="Proteomes" id="UP000005435">
    <property type="component" value="Chromosome"/>
</dbReference>
<dbReference type="RefSeq" id="WP_014256999.1">
    <property type="nucleotide sequence ID" value="NC_016627.1"/>
</dbReference>
<dbReference type="AlphaFoldDB" id="G8LSY7"/>
<organism evidence="3 4">
    <name type="scientific">Acetivibrio clariflavus (strain DSM 19732 / NBRC 101661 / EBR45)</name>
    <name type="common">Clostridium clariflavum</name>
    <dbReference type="NCBI Taxonomy" id="720554"/>
    <lineage>
        <taxon>Bacteria</taxon>
        <taxon>Bacillati</taxon>
        <taxon>Bacillota</taxon>
        <taxon>Clostridia</taxon>
        <taxon>Eubacteriales</taxon>
        <taxon>Oscillospiraceae</taxon>
        <taxon>Acetivibrio</taxon>
    </lineage>
</organism>
<dbReference type="OrthoDB" id="2569390at2"/>
<dbReference type="PANTHER" id="PTHR37507:SF2">
    <property type="entry name" value="SPORULATION PROTEIN YDCC"/>
    <property type="match status" value="1"/>
</dbReference>
<keyword evidence="4" id="KW-1185">Reference proteome</keyword>
<reference evidence="4" key="1">
    <citation type="submission" date="2011-12" db="EMBL/GenBank/DDBJ databases">
        <title>Complete sequence of Clostridium clariflavum DSM 19732.</title>
        <authorList>
            <consortium name="US DOE Joint Genome Institute"/>
            <person name="Lucas S."/>
            <person name="Han J."/>
            <person name="Lapidus A."/>
            <person name="Cheng J.-F."/>
            <person name="Goodwin L."/>
            <person name="Pitluck S."/>
            <person name="Peters L."/>
            <person name="Teshima H."/>
            <person name="Detter J.C."/>
            <person name="Han C."/>
            <person name="Tapia R."/>
            <person name="Land M."/>
            <person name="Hauser L."/>
            <person name="Kyrpides N."/>
            <person name="Ivanova N."/>
            <person name="Pagani I."/>
            <person name="Kitzmiller T."/>
            <person name="Lynd L."/>
            <person name="Izquierdo J."/>
            <person name="Woyke T."/>
        </authorList>
    </citation>
    <scope>NUCLEOTIDE SEQUENCE [LARGE SCALE GENOMIC DNA]</scope>
    <source>
        <strain evidence="4">DSM 19732 / NBRC 101661 / EBR45</strain>
    </source>
</reference>
<protein>
    <recommendedName>
        <fullName evidence="2">DUF4367 domain-containing protein</fullName>
    </recommendedName>
</protein>
<evidence type="ECO:0000313" key="3">
    <source>
        <dbReference type="EMBL" id="AEV70500.1"/>
    </source>
</evidence>
<dbReference type="eggNOG" id="ENOG5033ICS">
    <property type="taxonomic scope" value="Bacteria"/>
</dbReference>
<dbReference type="PANTHER" id="PTHR37507">
    <property type="entry name" value="SPORULATION PROTEIN YDCC"/>
    <property type="match status" value="1"/>
</dbReference>
<gene>
    <name evidence="3" type="ordered locus">Clocl_4064</name>
</gene>
<dbReference type="Pfam" id="PF14285">
    <property type="entry name" value="DUF4367"/>
    <property type="match status" value="1"/>
</dbReference>
<dbReference type="EMBL" id="CP003065">
    <property type="protein sequence ID" value="AEV70500.1"/>
    <property type="molecule type" value="Genomic_DNA"/>
</dbReference>
<name>G8LSY7_ACECE</name>
<dbReference type="HOGENOM" id="CLU_1061097_0_0_9"/>
<feature type="transmembrane region" description="Helical" evidence="1">
    <location>
        <begin position="53"/>
        <end position="71"/>
    </location>
</feature>
<dbReference type="InterPro" id="IPR052944">
    <property type="entry name" value="Sporulation_related"/>
</dbReference>
<keyword evidence="1" id="KW-1133">Transmembrane helix</keyword>
<dbReference type="STRING" id="720554.Clocl_4064"/>
<dbReference type="InterPro" id="IPR025377">
    <property type="entry name" value="DUF4367"/>
</dbReference>
<evidence type="ECO:0000256" key="1">
    <source>
        <dbReference type="SAM" id="Phobius"/>
    </source>
</evidence>
<proteinExistence type="predicted"/>
<keyword evidence="1" id="KW-0472">Membrane</keyword>
<accession>G8LSY7</accession>
<evidence type="ECO:0000259" key="2">
    <source>
        <dbReference type="Pfam" id="PF14285"/>
    </source>
</evidence>